<dbReference type="Gene3D" id="2.20.100.10">
    <property type="entry name" value="Thrombospondin type-1 (TSP1) repeat"/>
    <property type="match status" value="5"/>
</dbReference>
<evidence type="ECO:0000256" key="2">
    <source>
        <dbReference type="ARBA" id="ARBA00022692"/>
    </source>
</evidence>
<keyword evidence="2 12" id="KW-0812">Transmembrane</keyword>
<dbReference type="PRINTS" id="PR01705">
    <property type="entry name" value="TSP1REPEAT"/>
</dbReference>
<dbReference type="FunFam" id="2.130.10.10:FF:001151">
    <property type="entry name" value="Semaphorin 5C"/>
    <property type="match status" value="1"/>
</dbReference>
<evidence type="ECO:0000256" key="12">
    <source>
        <dbReference type="SAM" id="Phobius"/>
    </source>
</evidence>
<feature type="transmembrane region" description="Helical" evidence="12">
    <location>
        <begin position="879"/>
        <end position="902"/>
    </location>
</feature>
<dbReference type="Gene3D" id="2.130.10.10">
    <property type="entry name" value="YVTN repeat-like/Quinoprotein amine dehydrogenase"/>
    <property type="match status" value="1"/>
</dbReference>
<keyword evidence="4" id="KW-0221">Differentiation</keyword>
<dbReference type="InterPro" id="IPR057563">
    <property type="entry name" value="Sema5A/B-like_TSP-1"/>
</dbReference>
<dbReference type="FunFam" id="2.20.100.10:FF:000007">
    <property type="entry name" value="Thrombospondin 1"/>
    <property type="match status" value="2"/>
</dbReference>
<proteinExistence type="predicted"/>
<evidence type="ECO:0000256" key="8">
    <source>
        <dbReference type="ARBA" id="ARBA00023157"/>
    </source>
</evidence>
<keyword evidence="16" id="KW-1185">Reference proteome</keyword>
<keyword evidence="9" id="KW-0325">Glycoprotein</keyword>
<dbReference type="GO" id="GO:0005886">
    <property type="term" value="C:plasma membrane"/>
    <property type="evidence" value="ECO:0007669"/>
    <property type="project" value="TreeGrafter"/>
</dbReference>
<evidence type="ECO:0000256" key="5">
    <source>
        <dbReference type="ARBA" id="ARBA00022902"/>
    </source>
</evidence>
<dbReference type="InterPro" id="IPR027231">
    <property type="entry name" value="Semaphorin"/>
</dbReference>
<keyword evidence="6 12" id="KW-1133">Transmembrane helix</keyword>
<feature type="compositionally biased region" description="Basic and acidic residues" evidence="11">
    <location>
        <begin position="968"/>
        <end position="988"/>
    </location>
</feature>
<evidence type="ECO:0000256" key="3">
    <source>
        <dbReference type="ARBA" id="ARBA00022737"/>
    </source>
</evidence>
<feature type="signal peptide" evidence="13">
    <location>
        <begin position="1"/>
        <end position="21"/>
    </location>
</feature>
<dbReference type="InterPro" id="IPR000884">
    <property type="entry name" value="TSP1_rpt"/>
</dbReference>
<feature type="domain" description="Sema" evidence="14">
    <location>
        <begin position="29"/>
        <end position="470"/>
    </location>
</feature>
<evidence type="ECO:0000256" key="13">
    <source>
        <dbReference type="SAM" id="SignalP"/>
    </source>
</evidence>
<dbReference type="OrthoDB" id="9988752at2759"/>
<feature type="chain" id="PRO_5040177811" description="Sema domain-containing protein" evidence="13">
    <location>
        <begin position="22"/>
        <end position="988"/>
    </location>
</feature>
<evidence type="ECO:0000256" key="10">
    <source>
        <dbReference type="PROSITE-ProRule" id="PRU00352"/>
    </source>
</evidence>
<dbReference type="SMART" id="SM00423">
    <property type="entry name" value="PSI"/>
    <property type="match status" value="1"/>
</dbReference>
<comment type="subcellular location">
    <subcellularLocation>
        <location evidence="1">Membrane</location>
        <topology evidence="1">Single-pass membrane protein</topology>
    </subcellularLocation>
</comment>
<organism evidence="15 16">
    <name type="scientific">Acanthoscelides obtectus</name>
    <name type="common">Bean weevil</name>
    <name type="synonym">Bruchus obtectus</name>
    <dbReference type="NCBI Taxonomy" id="200917"/>
    <lineage>
        <taxon>Eukaryota</taxon>
        <taxon>Metazoa</taxon>
        <taxon>Ecdysozoa</taxon>
        <taxon>Arthropoda</taxon>
        <taxon>Hexapoda</taxon>
        <taxon>Insecta</taxon>
        <taxon>Pterygota</taxon>
        <taxon>Neoptera</taxon>
        <taxon>Endopterygota</taxon>
        <taxon>Coleoptera</taxon>
        <taxon>Polyphaga</taxon>
        <taxon>Cucujiformia</taxon>
        <taxon>Chrysomeloidea</taxon>
        <taxon>Chrysomelidae</taxon>
        <taxon>Bruchinae</taxon>
        <taxon>Bruchini</taxon>
        <taxon>Acanthoscelides</taxon>
    </lineage>
</organism>
<gene>
    <name evidence="15" type="ORF">ACAOBT_LOCUS1150</name>
</gene>
<keyword evidence="5" id="KW-0524">Neurogenesis</keyword>
<dbReference type="Pfam" id="PF23260">
    <property type="entry name" value="TSP1_2"/>
    <property type="match status" value="1"/>
</dbReference>
<comment type="caution">
    <text evidence="10">Lacks conserved residue(s) required for the propagation of feature annotation.</text>
</comment>
<comment type="caution">
    <text evidence="15">The sequence shown here is derived from an EMBL/GenBank/DDBJ whole genome shotgun (WGS) entry which is preliminary data.</text>
</comment>
<feature type="region of interest" description="Disordered" evidence="11">
    <location>
        <begin position="967"/>
        <end position="988"/>
    </location>
</feature>
<dbReference type="PROSITE" id="PS51004">
    <property type="entry name" value="SEMA"/>
    <property type="match status" value="1"/>
</dbReference>
<dbReference type="InterPro" id="IPR015943">
    <property type="entry name" value="WD40/YVTN_repeat-like_dom_sf"/>
</dbReference>
<dbReference type="GO" id="GO:0030335">
    <property type="term" value="P:positive regulation of cell migration"/>
    <property type="evidence" value="ECO:0007669"/>
    <property type="project" value="TreeGrafter"/>
</dbReference>
<dbReference type="PANTHER" id="PTHR11036:SF79">
    <property type="entry name" value="SEMAPHORIN 5C, ISOFORM A"/>
    <property type="match status" value="1"/>
</dbReference>
<dbReference type="PROSITE" id="PS50092">
    <property type="entry name" value="TSP1"/>
    <property type="match status" value="5"/>
</dbReference>
<dbReference type="Proteomes" id="UP001152888">
    <property type="component" value="Unassembled WGS sequence"/>
</dbReference>
<dbReference type="GO" id="GO:0071526">
    <property type="term" value="P:semaphorin-plexin signaling pathway"/>
    <property type="evidence" value="ECO:0007669"/>
    <property type="project" value="TreeGrafter"/>
</dbReference>
<dbReference type="GO" id="GO:0007411">
    <property type="term" value="P:axon guidance"/>
    <property type="evidence" value="ECO:0007669"/>
    <property type="project" value="TreeGrafter"/>
</dbReference>
<evidence type="ECO:0000259" key="14">
    <source>
        <dbReference type="PROSITE" id="PS51004"/>
    </source>
</evidence>
<keyword evidence="7 12" id="KW-0472">Membrane</keyword>
<keyword evidence="3" id="KW-0677">Repeat</keyword>
<dbReference type="PANTHER" id="PTHR11036">
    <property type="entry name" value="SEMAPHORIN"/>
    <property type="match status" value="1"/>
</dbReference>
<dbReference type="InterPro" id="IPR001627">
    <property type="entry name" value="Semap_dom"/>
</dbReference>
<dbReference type="SUPFAM" id="SSF103575">
    <property type="entry name" value="Plexin repeat"/>
    <property type="match status" value="1"/>
</dbReference>
<keyword evidence="8" id="KW-1015">Disulfide bond</keyword>
<evidence type="ECO:0000256" key="11">
    <source>
        <dbReference type="SAM" id="MobiDB-lite"/>
    </source>
</evidence>
<dbReference type="SUPFAM" id="SSF101912">
    <property type="entry name" value="Sema domain"/>
    <property type="match status" value="1"/>
</dbReference>
<dbReference type="InterPro" id="IPR016201">
    <property type="entry name" value="PSI"/>
</dbReference>
<dbReference type="Pfam" id="PF01403">
    <property type="entry name" value="Sema"/>
    <property type="match status" value="1"/>
</dbReference>
<evidence type="ECO:0000256" key="6">
    <source>
        <dbReference type="ARBA" id="ARBA00022989"/>
    </source>
</evidence>
<dbReference type="AlphaFoldDB" id="A0A9P0JLN3"/>
<dbReference type="SUPFAM" id="SSF82895">
    <property type="entry name" value="TSP-1 type 1 repeat"/>
    <property type="match status" value="4"/>
</dbReference>
<evidence type="ECO:0000313" key="15">
    <source>
        <dbReference type="EMBL" id="CAH1955655.1"/>
    </source>
</evidence>
<dbReference type="GO" id="GO:0030215">
    <property type="term" value="F:semaphorin receptor binding"/>
    <property type="evidence" value="ECO:0007669"/>
    <property type="project" value="InterPro"/>
</dbReference>
<dbReference type="SMART" id="SM00630">
    <property type="entry name" value="Sema"/>
    <property type="match status" value="1"/>
</dbReference>
<accession>A0A9P0JLN3</accession>
<evidence type="ECO:0000256" key="4">
    <source>
        <dbReference type="ARBA" id="ARBA00022782"/>
    </source>
</evidence>
<dbReference type="EMBL" id="CAKOFQ010006661">
    <property type="protein sequence ID" value="CAH1955655.1"/>
    <property type="molecule type" value="Genomic_DNA"/>
</dbReference>
<dbReference type="Gene3D" id="3.30.1680.10">
    <property type="entry name" value="ligand-binding face of the semaphorins, domain 2"/>
    <property type="match status" value="1"/>
</dbReference>
<dbReference type="InterPro" id="IPR036352">
    <property type="entry name" value="Semap_dom_sf"/>
</dbReference>
<dbReference type="GO" id="GO:0045499">
    <property type="term" value="F:chemorepellent activity"/>
    <property type="evidence" value="ECO:0007669"/>
    <property type="project" value="TreeGrafter"/>
</dbReference>
<dbReference type="SMART" id="SM00209">
    <property type="entry name" value="TSP1"/>
    <property type="match status" value="5"/>
</dbReference>
<dbReference type="FunFam" id="2.20.100.10:FF:000021">
    <property type="entry name" value="semaphorin-5B isoform X1"/>
    <property type="match status" value="1"/>
</dbReference>
<sequence length="988" mass="111431">MLSNGLPACSIYILLFLVCSCSNILQNDFRFISSQDLKSSITIFSAEGNTSYSQILFDVSRNQLFLSVRDGLYRLSLSGLKFLEYADWQSPENKKIECTYKGQNEESCHNYIKVLLSNRWHIFVCGTNAFSPVCSWREINNISNVIEVVDGIAKSSYNPTANITAFLSENGEYYFGGPTDFSGSDSLISKTARNMTLRTKQYNSFWLNEPQFIGSFESEKFVYFLFRETAVEHMNCGKTIYSRVARVCKNDYGGIHAIFKDNWTTFLKARLNCSTSGEYPFYFNEIQSMSYVATEQTMYATFTTSPNGIAGSAVCSFHLSAIDEAFNGPFKYQHDMNSAWVKHDNVHLGHYNCMSSLRNNHLLETSKYQLMDSAVQSTSLDPLYTSTLERFTHITVDVVDTKKDSVHILYVATTEGLVKKLSLLPLHGKHKKACVVEVWQVATSIFNMKFLKETSSVYITTNDGLIQIPSAHCKRHTSRANCKNAMDPYCGWNEREESCSVAPFGDPHNRFWIQHINSCPILDSPIDGGWSTWSEWSPCHHKTWANSDSFDQCLCQTRQCNNPQPSNGGRECSGPSIAVTNCTVHGGWSDWSGWSACSATCGTAVKIRLRTCTNPAPAFGGRVCVGQDRLEAFCTEHPPCPAEAVDGGWSPWSPWSSCSTNCGEGYAIRQRKCNNPAPLNGGQYCKGNDIEYNVCRNDSCPEQRRLHTTDWVVIKNASSKVYLRRRFKVTCKAPVRHDQLKLIVRNETQFCYGHQCDSEEPIEHSDWGAWSRWSECSASCGGGIQTRTRDCEKRNCEGESLQTRECNVHDCGSSWIWGCWSDWSPCNATCGWGTRTRRRSCLREGCEGDEFEVQSCQGDSCEPILGGQLEQSSCVASSLSFFFIGAIVGLMPSVVYLSYYFFKRKKNTVPCSPHYITAEQNPYISVPTREKISKKHSSPTSGFYPTNGTVKSLKRYADDYEIPTLKRGSHEMRNGHSKQYENDKHLYD</sequence>
<evidence type="ECO:0000256" key="7">
    <source>
        <dbReference type="ARBA" id="ARBA00023136"/>
    </source>
</evidence>
<reference evidence="15" key="1">
    <citation type="submission" date="2022-03" db="EMBL/GenBank/DDBJ databases">
        <authorList>
            <person name="Sayadi A."/>
        </authorList>
    </citation>
    <scope>NUCLEOTIDE SEQUENCE</scope>
</reference>
<evidence type="ECO:0000313" key="16">
    <source>
        <dbReference type="Proteomes" id="UP001152888"/>
    </source>
</evidence>
<keyword evidence="13" id="KW-0732">Signal</keyword>
<dbReference type="InterPro" id="IPR036383">
    <property type="entry name" value="TSP1_rpt_sf"/>
</dbReference>
<protein>
    <recommendedName>
        <fullName evidence="14">Sema domain-containing protein</fullName>
    </recommendedName>
</protein>
<evidence type="ECO:0000256" key="1">
    <source>
        <dbReference type="ARBA" id="ARBA00004167"/>
    </source>
</evidence>
<dbReference type="Pfam" id="PF00090">
    <property type="entry name" value="TSP_1"/>
    <property type="match status" value="4"/>
</dbReference>
<evidence type="ECO:0000256" key="9">
    <source>
        <dbReference type="ARBA" id="ARBA00023180"/>
    </source>
</evidence>
<name>A0A9P0JLN3_ACAOB</name>